<proteinExistence type="predicted"/>
<sequence length="24" mass="2803">MEDVRWVHEDALRLGTAIDSSWDT</sequence>
<gene>
    <name evidence="1" type="ORF">METZ01_LOCUS4459</name>
</gene>
<evidence type="ECO:0000313" key="1">
    <source>
        <dbReference type="EMBL" id="SUZ51605.1"/>
    </source>
</evidence>
<accession>A0A381NAN9</accession>
<name>A0A381NAN9_9ZZZZ</name>
<dbReference type="EMBL" id="UINC01000230">
    <property type="protein sequence ID" value="SUZ51605.1"/>
    <property type="molecule type" value="Genomic_DNA"/>
</dbReference>
<dbReference type="AlphaFoldDB" id="A0A381NAN9"/>
<organism evidence="1">
    <name type="scientific">marine metagenome</name>
    <dbReference type="NCBI Taxonomy" id="408172"/>
    <lineage>
        <taxon>unclassified sequences</taxon>
        <taxon>metagenomes</taxon>
        <taxon>ecological metagenomes</taxon>
    </lineage>
</organism>
<protein>
    <submittedName>
        <fullName evidence="1">Uncharacterized protein</fullName>
    </submittedName>
</protein>
<reference evidence="1" key="1">
    <citation type="submission" date="2018-05" db="EMBL/GenBank/DDBJ databases">
        <authorList>
            <person name="Lanie J.A."/>
            <person name="Ng W.-L."/>
            <person name="Kazmierczak K.M."/>
            <person name="Andrzejewski T.M."/>
            <person name="Davidsen T.M."/>
            <person name="Wayne K.J."/>
            <person name="Tettelin H."/>
            <person name="Glass J.I."/>
            <person name="Rusch D."/>
            <person name="Podicherti R."/>
            <person name="Tsui H.-C.T."/>
            <person name="Winkler M.E."/>
        </authorList>
    </citation>
    <scope>NUCLEOTIDE SEQUENCE</scope>
</reference>